<dbReference type="PANTHER" id="PTHR43151:SF1">
    <property type="entry name" value="SSR2333 PROTEIN"/>
    <property type="match status" value="1"/>
</dbReference>
<sequence length="80" mass="8303">MSEPQIKGAQLPLALVVPGATVNVLKVRGKGDLHHHLENLGFVEGASVRVVSENAGSLIVEVKGAQIALDKQAALKIITG</sequence>
<evidence type="ECO:0000313" key="4">
    <source>
        <dbReference type="Proteomes" id="UP000824261"/>
    </source>
</evidence>
<evidence type="ECO:0000313" key="3">
    <source>
        <dbReference type="EMBL" id="HIR01354.1"/>
    </source>
</evidence>
<dbReference type="SMART" id="SM00899">
    <property type="entry name" value="FeoA"/>
    <property type="match status" value="1"/>
</dbReference>
<dbReference type="SUPFAM" id="SSF50037">
    <property type="entry name" value="C-terminal domain of transcriptional repressors"/>
    <property type="match status" value="1"/>
</dbReference>
<dbReference type="PANTHER" id="PTHR43151">
    <property type="entry name" value="FEOA FAMILY PROTEIN"/>
    <property type="match status" value="1"/>
</dbReference>
<protein>
    <submittedName>
        <fullName evidence="3">Ferrous iron transport protein A</fullName>
    </submittedName>
</protein>
<dbReference type="GO" id="GO:0046914">
    <property type="term" value="F:transition metal ion binding"/>
    <property type="evidence" value="ECO:0007669"/>
    <property type="project" value="InterPro"/>
</dbReference>
<comment type="caution">
    <text evidence="3">The sequence shown here is derived from an EMBL/GenBank/DDBJ whole genome shotgun (WGS) entry which is preliminary data.</text>
</comment>
<reference evidence="3" key="1">
    <citation type="submission" date="2020-10" db="EMBL/GenBank/DDBJ databases">
        <authorList>
            <person name="Gilroy R."/>
        </authorList>
    </citation>
    <scope>NUCLEOTIDE SEQUENCE</scope>
    <source>
        <strain evidence="3">ChiGjej1B1-2707</strain>
    </source>
</reference>
<dbReference type="AlphaFoldDB" id="A0A9D1D2P9"/>
<dbReference type="EMBL" id="DVGB01000044">
    <property type="protein sequence ID" value="HIR01354.1"/>
    <property type="molecule type" value="Genomic_DNA"/>
</dbReference>
<dbReference type="InterPro" id="IPR038157">
    <property type="entry name" value="FeoA_core_dom"/>
</dbReference>
<gene>
    <name evidence="3" type="ORF">IAA69_03735</name>
</gene>
<dbReference type="Proteomes" id="UP000824261">
    <property type="component" value="Unassembled WGS sequence"/>
</dbReference>
<dbReference type="Gene3D" id="2.30.30.90">
    <property type="match status" value="1"/>
</dbReference>
<dbReference type="InterPro" id="IPR007167">
    <property type="entry name" value="Fe-transptr_FeoA-like"/>
</dbReference>
<feature type="domain" description="Ferrous iron transporter FeoA-like" evidence="2">
    <location>
        <begin position="11"/>
        <end position="80"/>
    </location>
</feature>
<evidence type="ECO:0000259" key="2">
    <source>
        <dbReference type="SMART" id="SM00899"/>
    </source>
</evidence>
<reference evidence="3" key="2">
    <citation type="journal article" date="2021" name="PeerJ">
        <title>Extensive microbial diversity within the chicken gut microbiome revealed by metagenomics and culture.</title>
        <authorList>
            <person name="Gilroy R."/>
            <person name="Ravi A."/>
            <person name="Getino M."/>
            <person name="Pursley I."/>
            <person name="Horton D.L."/>
            <person name="Alikhan N.F."/>
            <person name="Baker D."/>
            <person name="Gharbi K."/>
            <person name="Hall N."/>
            <person name="Watson M."/>
            <person name="Adriaenssens E.M."/>
            <person name="Foster-Nyarko E."/>
            <person name="Jarju S."/>
            <person name="Secka A."/>
            <person name="Antonio M."/>
            <person name="Oren A."/>
            <person name="Chaudhuri R.R."/>
            <person name="La Ragione R."/>
            <person name="Hildebrand F."/>
            <person name="Pallen M.J."/>
        </authorList>
    </citation>
    <scope>NUCLEOTIDE SEQUENCE</scope>
    <source>
        <strain evidence="3">ChiGjej1B1-2707</strain>
    </source>
</reference>
<proteinExistence type="predicted"/>
<dbReference type="InterPro" id="IPR008988">
    <property type="entry name" value="Transcriptional_repressor_C"/>
</dbReference>
<name>A0A9D1D2P9_9ACTN</name>
<evidence type="ECO:0000256" key="1">
    <source>
        <dbReference type="ARBA" id="ARBA00023004"/>
    </source>
</evidence>
<organism evidence="3 4">
    <name type="scientific">Candidatus Aveggerthella stercoripullorum</name>
    <dbReference type="NCBI Taxonomy" id="2840688"/>
    <lineage>
        <taxon>Bacteria</taxon>
        <taxon>Bacillati</taxon>
        <taxon>Actinomycetota</taxon>
        <taxon>Coriobacteriia</taxon>
        <taxon>Eggerthellales</taxon>
        <taxon>Eggerthellaceae</taxon>
        <taxon>Eggerthellaceae incertae sedis</taxon>
        <taxon>Candidatus Aveggerthella</taxon>
    </lineage>
</organism>
<dbReference type="InterPro" id="IPR053184">
    <property type="entry name" value="FeoA-like"/>
</dbReference>
<dbReference type="Pfam" id="PF04023">
    <property type="entry name" value="FeoA"/>
    <property type="match status" value="1"/>
</dbReference>
<keyword evidence="1" id="KW-0408">Iron</keyword>
<accession>A0A9D1D2P9</accession>